<dbReference type="PANTHER" id="PTHR33180:SF31">
    <property type="entry name" value="POLYPROTEIN PROTEIN"/>
    <property type="match status" value="1"/>
</dbReference>
<organism evidence="3 4">
    <name type="scientific">Solanum commersonii</name>
    <name type="common">Commerson's wild potato</name>
    <name type="synonym">Commerson's nightshade</name>
    <dbReference type="NCBI Taxonomy" id="4109"/>
    <lineage>
        <taxon>Eukaryota</taxon>
        <taxon>Viridiplantae</taxon>
        <taxon>Streptophyta</taxon>
        <taxon>Embryophyta</taxon>
        <taxon>Tracheophyta</taxon>
        <taxon>Spermatophyta</taxon>
        <taxon>Magnoliopsida</taxon>
        <taxon>eudicotyledons</taxon>
        <taxon>Gunneridae</taxon>
        <taxon>Pentapetalae</taxon>
        <taxon>asterids</taxon>
        <taxon>lamiids</taxon>
        <taxon>Solanales</taxon>
        <taxon>Solanaceae</taxon>
        <taxon>Solanoideae</taxon>
        <taxon>Solaneae</taxon>
        <taxon>Solanum</taxon>
    </lineage>
</organism>
<name>A0A9J5VZ88_SOLCO</name>
<protein>
    <recommendedName>
        <fullName evidence="2">Putative plant transposon protein domain-containing protein</fullName>
    </recommendedName>
</protein>
<keyword evidence="4" id="KW-1185">Reference proteome</keyword>
<sequence>IFTRPRGPYIPYWVQEFYTAYRAMVPQGKKQAAKFKPIDCVVVRGKKVKFSDDINIVLECTNNISDDYQYMIKTKSLETLKKVNESILRHRKEACLGCVIEGCDLNLGMIVGQELAMRARRREAPVDTNPVIDTDTLPVEAVLPTPASGPLGISSVVPSMTPSPSTTPMPPRRAFRVDDIGATNEVTTLKTAIAELRKDMDQVKSTYMSMIFGTVEIPDMPADTVVPPATTGDEVQVEELRLMRSSLDEEATYEGLTEVEEAMIDSTMQRSLVDTTMVGSSIAATPGTDAQDQSATPGIYAPTDGATG</sequence>
<dbReference type="PANTHER" id="PTHR33180">
    <property type="entry name" value="PHOTOSYSTEM II CP43 REACTION CENTER PROTEIN"/>
    <property type="match status" value="1"/>
</dbReference>
<dbReference type="EMBL" id="JACXVP010000100">
    <property type="protein sequence ID" value="KAG5568515.1"/>
    <property type="molecule type" value="Genomic_DNA"/>
</dbReference>
<reference evidence="3" key="1">
    <citation type="submission" date="2020-09" db="EMBL/GenBank/DDBJ databases">
        <title>De no assembly of potato wild relative species, Solanum commersonii.</title>
        <authorList>
            <person name="Cho K."/>
        </authorList>
    </citation>
    <scope>NUCLEOTIDE SEQUENCE</scope>
    <source>
        <strain evidence="3">LZ3.2</strain>
        <tissue evidence="3">Leaf</tissue>
    </source>
</reference>
<gene>
    <name evidence="3" type="ORF">H5410_064457</name>
</gene>
<comment type="caution">
    <text evidence="3">The sequence shown here is derived from an EMBL/GenBank/DDBJ whole genome shotgun (WGS) entry which is preliminary data.</text>
</comment>
<accession>A0A9J5VZ88</accession>
<feature type="region of interest" description="Disordered" evidence="1">
    <location>
        <begin position="153"/>
        <end position="172"/>
    </location>
</feature>
<dbReference type="Pfam" id="PF20167">
    <property type="entry name" value="Transposase_32"/>
    <property type="match status" value="1"/>
</dbReference>
<proteinExistence type="predicted"/>
<dbReference type="Proteomes" id="UP000824120">
    <property type="component" value="Unassembled WGS sequence"/>
</dbReference>
<feature type="region of interest" description="Disordered" evidence="1">
    <location>
        <begin position="283"/>
        <end position="308"/>
    </location>
</feature>
<evidence type="ECO:0000313" key="4">
    <source>
        <dbReference type="Proteomes" id="UP000824120"/>
    </source>
</evidence>
<feature type="non-terminal residue" evidence="3">
    <location>
        <position position="1"/>
    </location>
</feature>
<feature type="domain" description="Putative plant transposon protein" evidence="2">
    <location>
        <begin position="2"/>
        <end position="121"/>
    </location>
</feature>
<dbReference type="AlphaFoldDB" id="A0A9J5VZ88"/>
<feature type="compositionally biased region" description="Low complexity" evidence="1">
    <location>
        <begin position="154"/>
        <end position="164"/>
    </location>
</feature>
<dbReference type="InterPro" id="IPR046796">
    <property type="entry name" value="Transposase_32_dom"/>
</dbReference>
<evidence type="ECO:0000259" key="2">
    <source>
        <dbReference type="Pfam" id="PF20167"/>
    </source>
</evidence>
<evidence type="ECO:0000256" key="1">
    <source>
        <dbReference type="SAM" id="MobiDB-lite"/>
    </source>
</evidence>
<evidence type="ECO:0000313" key="3">
    <source>
        <dbReference type="EMBL" id="KAG5568515.1"/>
    </source>
</evidence>
<feature type="compositionally biased region" description="Polar residues" evidence="1">
    <location>
        <begin position="283"/>
        <end position="296"/>
    </location>
</feature>